<protein>
    <submittedName>
        <fullName evidence="2">Uncharacterized protein</fullName>
    </submittedName>
</protein>
<gene>
    <name evidence="2" type="ORF">HPP92_024564</name>
</gene>
<dbReference type="Proteomes" id="UP000639772">
    <property type="component" value="Chromosome 13"/>
</dbReference>
<dbReference type="EMBL" id="JADCNM010000013">
    <property type="protein sequence ID" value="KAG0456776.1"/>
    <property type="molecule type" value="Genomic_DNA"/>
</dbReference>
<proteinExistence type="predicted"/>
<evidence type="ECO:0000313" key="2">
    <source>
        <dbReference type="EMBL" id="KAG0456776.1"/>
    </source>
</evidence>
<organism evidence="2 3">
    <name type="scientific">Vanilla planifolia</name>
    <name type="common">Vanilla</name>
    <dbReference type="NCBI Taxonomy" id="51239"/>
    <lineage>
        <taxon>Eukaryota</taxon>
        <taxon>Viridiplantae</taxon>
        <taxon>Streptophyta</taxon>
        <taxon>Embryophyta</taxon>
        <taxon>Tracheophyta</taxon>
        <taxon>Spermatophyta</taxon>
        <taxon>Magnoliopsida</taxon>
        <taxon>Liliopsida</taxon>
        <taxon>Asparagales</taxon>
        <taxon>Orchidaceae</taxon>
        <taxon>Vanilloideae</taxon>
        <taxon>Vanilleae</taxon>
        <taxon>Vanilla</taxon>
    </lineage>
</organism>
<keyword evidence="1" id="KW-0812">Transmembrane</keyword>
<keyword evidence="1" id="KW-1133">Transmembrane helix</keyword>
<evidence type="ECO:0000256" key="1">
    <source>
        <dbReference type="SAM" id="Phobius"/>
    </source>
</evidence>
<accession>A0A835UET4</accession>
<reference evidence="2 3" key="1">
    <citation type="journal article" date="2020" name="Nat. Food">
        <title>A phased Vanilla planifolia genome enables genetic improvement of flavour and production.</title>
        <authorList>
            <person name="Hasing T."/>
            <person name="Tang H."/>
            <person name="Brym M."/>
            <person name="Khazi F."/>
            <person name="Huang T."/>
            <person name="Chambers A.H."/>
        </authorList>
    </citation>
    <scope>NUCLEOTIDE SEQUENCE [LARGE SCALE GENOMIC DNA]</scope>
    <source>
        <tissue evidence="2">Leaf</tissue>
    </source>
</reference>
<sequence length="140" mass="15958">MAFPHHKPERRRARDEERAEWRCMITESNGEEGSTIIAMEEQERAKRANFIVSVSNNHVLEWAENILIRAFSFAPSLSAVVPITVAKLHMAQQKYLSTPHHTSAYSERKVWPQALLSSCKICIDLILASFLALIFLASYC</sequence>
<evidence type="ECO:0000313" key="3">
    <source>
        <dbReference type="Proteomes" id="UP000639772"/>
    </source>
</evidence>
<keyword evidence="1" id="KW-0472">Membrane</keyword>
<dbReference type="AlphaFoldDB" id="A0A835UET4"/>
<feature type="transmembrane region" description="Helical" evidence="1">
    <location>
        <begin position="121"/>
        <end position="139"/>
    </location>
</feature>
<dbReference type="OrthoDB" id="2016540at2759"/>
<name>A0A835UET4_VANPL</name>
<comment type="caution">
    <text evidence="2">The sequence shown here is derived from an EMBL/GenBank/DDBJ whole genome shotgun (WGS) entry which is preliminary data.</text>
</comment>